<gene>
    <name evidence="2" type="ORF">DL346_08205</name>
</gene>
<evidence type="ECO:0000313" key="3">
    <source>
        <dbReference type="Proteomes" id="UP000249260"/>
    </source>
</evidence>
<reference evidence="2 3" key="1">
    <citation type="submission" date="2018-06" db="EMBL/GenBank/DDBJ databases">
        <title>Paenibacillus montanisoli sp. nov., isolated from mountain area soil.</title>
        <authorList>
            <person name="Wu M."/>
        </authorList>
    </citation>
    <scope>NUCLEOTIDE SEQUENCE [LARGE SCALE GENOMIC DNA]</scope>
    <source>
        <strain evidence="2 3">RA17</strain>
    </source>
</reference>
<dbReference type="AlphaFoldDB" id="A0A328U9A0"/>
<protein>
    <submittedName>
        <fullName evidence="2">Uncharacterized protein</fullName>
    </submittedName>
</protein>
<keyword evidence="1" id="KW-1133">Transmembrane helix</keyword>
<keyword evidence="1" id="KW-0472">Membrane</keyword>
<sequence length="139" mass="15571">MFLKFIAAILSAITIAAVATYLDYHPEMAASDAFYSYERQLAGGMVIMLTIYIVFLIPLSVGIDGMIARYYPYRGFERTIAALASYFVVPAFVFFIVFLVFTSTTYAAELGMLIGIGGLIHCVVQKLLRRLWEMVLRGK</sequence>
<feature type="transmembrane region" description="Helical" evidence="1">
    <location>
        <begin position="80"/>
        <end position="100"/>
    </location>
</feature>
<dbReference type="Proteomes" id="UP000249260">
    <property type="component" value="Unassembled WGS sequence"/>
</dbReference>
<evidence type="ECO:0000313" key="2">
    <source>
        <dbReference type="EMBL" id="RAP78393.1"/>
    </source>
</evidence>
<name>A0A328U9A0_9BACL</name>
<keyword evidence="3" id="KW-1185">Reference proteome</keyword>
<organism evidence="2 3">
    <name type="scientific">Paenibacillus montanisoli</name>
    <dbReference type="NCBI Taxonomy" id="2081970"/>
    <lineage>
        <taxon>Bacteria</taxon>
        <taxon>Bacillati</taxon>
        <taxon>Bacillota</taxon>
        <taxon>Bacilli</taxon>
        <taxon>Bacillales</taxon>
        <taxon>Paenibacillaceae</taxon>
        <taxon>Paenibacillus</taxon>
    </lineage>
</organism>
<accession>A0A328U9A0</accession>
<keyword evidence="1" id="KW-0812">Transmembrane</keyword>
<feature type="transmembrane region" description="Helical" evidence="1">
    <location>
        <begin position="106"/>
        <end position="124"/>
    </location>
</feature>
<feature type="transmembrane region" description="Helical" evidence="1">
    <location>
        <begin position="43"/>
        <end position="68"/>
    </location>
</feature>
<evidence type="ECO:0000256" key="1">
    <source>
        <dbReference type="SAM" id="Phobius"/>
    </source>
</evidence>
<comment type="caution">
    <text evidence="2">The sequence shown here is derived from an EMBL/GenBank/DDBJ whole genome shotgun (WGS) entry which is preliminary data.</text>
</comment>
<proteinExistence type="predicted"/>
<dbReference type="RefSeq" id="WP_112881516.1">
    <property type="nucleotide sequence ID" value="NZ_QLUW01000001.1"/>
</dbReference>
<dbReference type="EMBL" id="QLUW01000001">
    <property type="protein sequence ID" value="RAP78393.1"/>
    <property type="molecule type" value="Genomic_DNA"/>
</dbReference>